<dbReference type="Proteomes" id="UP000837205">
    <property type="component" value="Unassembled WGS sequence"/>
</dbReference>
<dbReference type="EMBL" id="CAIIUA010000001">
    <property type="protein sequence ID" value="CAC9248234.1"/>
    <property type="molecule type" value="Genomic_DNA"/>
</dbReference>
<reference evidence="1" key="1">
    <citation type="submission" date="2020-05" db="EMBL/GenBank/DDBJ databases">
        <authorList>
            <person name="Delgado-Blas J."/>
        </authorList>
    </citation>
    <scope>NUCLEOTIDE SEQUENCE</scope>
    <source>
        <strain evidence="1">BB1459</strain>
        <strain evidence="2">BB1480</strain>
    </source>
</reference>
<evidence type="ECO:0000313" key="3">
    <source>
        <dbReference type="Proteomes" id="UP000834503"/>
    </source>
</evidence>
<sequence length="45" mass="5365">MLLHFTSTLRFCIITITYRFLLKAKQVNCENISLLKIEPKNHRLC</sequence>
<organism evidence="1 3">
    <name type="scientific">Citrobacter werkmanii</name>
    <dbReference type="NCBI Taxonomy" id="67827"/>
    <lineage>
        <taxon>Bacteria</taxon>
        <taxon>Pseudomonadati</taxon>
        <taxon>Pseudomonadota</taxon>
        <taxon>Gammaproteobacteria</taxon>
        <taxon>Enterobacterales</taxon>
        <taxon>Enterobacteriaceae</taxon>
        <taxon>Citrobacter</taxon>
        <taxon>Citrobacter freundii complex</taxon>
    </lineage>
</organism>
<evidence type="ECO:0000313" key="2">
    <source>
        <dbReference type="EMBL" id="CAC9248234.1"/>
    </source>
</evidence>
<gene>
    <name evidence="1" type="ORF">GHA_01744</name>
    <name evidence="2" type="ORF">TML_05168</name>
</gene>
<dbReference type="EMBL" id="CAHPQX010000007">
    <property type="protein sequence ID" value="CAB5537824.1"/>
    <property type="molecule type" value="Genomic_DNA"/>
</dbReference>
<name>A0A9N8GSL4_9ENTR</name>
<evidence type="ECO:0000313" key="1">
    <source>
        <dbReference type="EMBL" id="CAB5537824.1"/>
    </source>
</evidence>
<protein>
    <submittedName>
        <fullName evidence="1">Uncharacterized protein</fullName>
    </submittedName>
</protein>
<dbReference type="Proteomes" id="UP000834503">
    <property type="component" value="Unassembled WGS sequence"/>
</dbReference>
<accession>A0A9N8GSL4</accession>
<evidence type="ECO:0000313" key="4">
    <source>
        <dbReference type="Proteomes" id="UP000837205"/>
    </source>
</evidence>
<keyword evidence="4" id="KW-1185">Reference proteome</keyword>
<comment type="caution">
    <text evidence="1">The sequence shown here is derived from an EMBL/GenBank/DDBJ whole genome shotgun (WGS) entry which is preliminary data.</text>
</comment>
<dbReference type="AlphaFoldDB" id="A0A9N8GSL4"/>
<proteinExistence type="predicted"/>